<reference evidence="2 3" key="1">
    <citation type="submission" date="2024-01" db="EMBL/GenBank/DDBJ databases">
        <title>Genome assemblies of Stephania.</title>
        <authorList>
            <person name="Yang L."/>
        </authorList>
    </citation>
    <scope>NUCLEOTIDE SEQUENCE [LARGE SCALE GENOMIC DNA]</scope>
    <source>
        <strain evidence="2">JXDWG</strain>
        <tissue evidence="2">Leaf</tissue>
    </source>
</reference>
<keyword evidence="3" id="KW-1185">Reference proteome</keyword>
<evidence type="ECO:0000313" key="3">
    <source>
        <dbReference type="Proteomes" id="UP001419268"/>
    </source>
</evidence>
<evidence type="ECO:0000256" key="1">
    <source>
        <dbReference type="SAM" id="MobiDB-lite"/>
    </source>
</evidence>
<protein>
    <submittedName>
        <fullName evidence="2">Uncharacterized protein</fullName>
    </submittedName>
</protein>
<comment type="caution">
    <text evidence="2">The sequence shown here is derived from an EMBL/GenBank/DDBJ whole genome shotgun (WGS) entry which is preliminary data.</text>
</comment>
<feature type="compositionally biased region" description="Basic and acidic residues" evidence="1">
    <location>
        <begin position="17"/>
        <end position="32"/>
    </location>
</feature>
<dbReference type="AlphaFoldDB" id="A0AAP0DXL9"/>
<sequence length="52" mass="5598">MDQEFRVFSCEEIELGAHRHGGGDRGAERSDAGFDDEAEGVQGVVGAVVEFE</sequence>
<feature type="region of interest" description="Disordered" evidence="1">
    <location>
        <begin position="17"/>
        <end position="37"/>
    </location>
</feature>
<gene>
    <name evidence="2" type="ORF">Scep_029416</name>
</gene>
<name>A0AAP0DXL9_9MAGN</name>
<evidence type="ECO:0000313" key="2">
    <source>
        <dbReference type="EMBL" id="KAK9082945.1"/>
    </source>
</evidence>
<organism evidence="2 3">
    <name type="scientific">Stephania cephalantha</name>
    <dbReference type="NCBI Taxonomy" id="152367"/>
    <lineage>
        <taxon>Eukaryota</taxon>
        <taxon>Viridiplantae</taxon>
        <taxon>Streptophyta</taxon>
        <taxon>Embryophyta</taxon>
        <taxon>Tracheophyta</taxon>
        <taxon>Spermatophyta</taxon>
        <taxon>Magnoliopsida</taxon>
        <taxon>Ranunculales</taxon>
        <taxon>Menispermaceae</taxon>
        <taxon>Menispermoideae</taxon>
        <taxon>Cissampelideae</taxon>
        <taxon>Stephania</taxon>
    </lineage>
</organism>
<proteinExistence type="predicted"/>
<accession>A0AAP0DXL9</accession>
<dbReference type="EMBL" id="JBBNAG010000013">
    <property type="protein sequence ID" value="KAK9082945.1"/>
    <property type="molecule type" value="Genomic_DNA"/>
</dbReference>
<dbReference type="Proteomes" id="UP001419268">
    <property type="component" value="Unassembled WGS sequence"/>
</dbReference>